<gene>
    <name evidence="1" type="ORF">BWD09_05660</name>
</gene>
<dbReference type="Proteomes" id="UP000193118">
    <property type="component" value="Unassembled WGS sequence"/>
</dbReference>
<accession>A0A1X3DCR1</accession>
<dbReference type="OrthoDB" id="8606037at2"/>
<reference evidence="2" key="1">
    <citation type="submission" date="2017-01" db="EMBL/GenBank/DDBJ databases">
        <authorList>
            <person name="Wolfgang W.J."/>
            <person name="Cole J."/>
            <person name="Wroblewski D."/>
            <person name="Mcginnis J."/>
            <person name="Musser K.A."/>
        </authorList>
    </citation>
    <scope>NUCLEOTIDE SEQUENCE [LARGE SCALE GENOMIC DNA]</scope>
    <source>
        <strain evidence="2">DSM 19151</strain>
    </source>
</reference>
<evidence type="ECO:0000313" key="1">
    <source>
        <dbReference type="EMBL" id="OSI17494.1"/>
    </source>
</evidence>
<keyword evidence="2" id="KW-1185">Reference proteome</keyword>
<organism evidence="1 2">
    <name type="scientific">Neisseria dentiae</name>
    <dbReference type="NCBI Taxonomy" id="194197"/>
    <lineage>
        <taxon>Bacteria</taxon>
        <taxon>Pseudomonadati</taxon>
        <taxon>Pseudomonadota</taxon>
        <taxon>Betaproteobacteria</taxon>
        <taxon>Neisseriales</taxon>
        <taxon>Neisseriaceae</taxon>
        <taxon>Neisseria</taxon>
    </lineage>
</organism>
<dbReference type="GeneID" id="94580219"/>
<dbReference type="NCBIfam" id="NF047841">
    <property type="entry name" value="HLGFF_fam"/>
    <property type="match status" value="1"/>
</dbReference>
<evidence type="ECO:0000313" key="2">
    <source>
        <dbReference type="Proteomes" id="UP000193118"/>
    </source>
</evidence>
<dbReference type="STRING" id="194197.BWD09_05660"/>
<sequence>MHYFSIHTQEGDHLGFFIMLPDNESENPPQSGRFAVKLQSENPPQETAAVRALAACQHAETPLYWALEKDHVALFDDNAALGRIRGEYLTLAAGQTLLLNDLTGTL</sequence>
<dbReference type="EMBL" id="MTBO01000010">
    <property type="protein sequence ID" value="OSI17494.1"/>
    <property type="molecule type" value="Genomic_DNA"/>
</dbReference>
<dbReference type="InterPro" id="IPR058172">
    <property type="entry name" value="HLGFF_Neisseriales"/>
</dbReference>
<protein>
    <submittedName>
        <fullName evidence="1">Uncharacterized protein</fullName>
    </submittedName>
</protein>
<dbReference type="AlphaFoldDB" id="A0A1X3DCR1"/>
<dbReference type="RefSeq" id="WP_085365751.1">
    <property type="nucleotide sequence ID" value="NZ_CAUJPZ010000017.1"/>
</dbReference>
<comment type="caution">
    <text evidence="1">The sequence shown here is derived from an EMBL/GenBank/DDBJ whole genome shotgun (WGS) entry which is preliminary data.</text>
</comment>
<name>A0A1X3DCR1_9NEIS</name>
<proteinExistence type="predicted"/>